<sequence length="153" mass="16768">MAYQNILVCLDSENEPTFHAYNEAISFARNESATLYLCSIINTKAYGAMSRYDKNLVPQVKQMATDYLSHLHQKATTAGVNAKLIVDTGLPVQKIVKSVVPRYNIDLIIHGATGGNKIEKALEGSISKGLIKKSQVDCLVVKPRDIKAGVKYA</sequence>
<proteinExistence type="inferred from homology"/>
<dbReference type="InterPro" id="IPR014729">
    <property type="entry name" value="Rossmann-like_a/b/a_fold"/>
</dbReference>
<feature type="domain" description="UspA" evidence="2">
    <location>
        <begin position="3"/>
        <end position="142"/>
    </location>
</feature>
<accession>A0ABS2PE98</accession>
<evidence type="ECO:0000256" key="1">
    <source>
        <dbReference type="ARBA" id="ARBA00008791"/>
    </source>
</evidence>
<evidence type="ECO:0000259" key="2">
    <source>
        <dbReference type="Pfam" id="PF00582"/>
    </source>
</evidence>
<dbReference type="Proteomes" id="UP000741863">
    <property type="component" value="Unassembled WGS sequence"/>
</dbReference>
<dbReference type="Pfam" id="PF00582">
    <property type="entry name" value="Usp"/>
    <property type="match status" value="1"/>
</dbReference>
<comment type="similarity">
    <text evidence="1">Belongs to the universal stress protein A family.</text>
</comment>
<dbReference type="SUPFAM" id="SSF52402">
    <property type="entry name" value="Adenine nucleotide alpha hydrolases-like"/>
    <property type="match status" value="1"/>
</dbReference>
<keyword evidence="4" id="KW-1185">Reference proteome</keyword>
<dbReference type="PANTHER" id="PTHR46268:SF6">
    <property type="entry name" value="UNIVERSAL STRESS PROTEIN UP12"/>
    <property type="match status" value="1"/>
</dbReference>
<reference evidence="3 4" key="1">
    <citation type="submission" date="2021-01" db="EMBL/GenBank/DDBJ databases">
        <title>Genomic Encyclopedia of Type Strains, Phase IV (KMG-IV): sequencing the most valuable type-strain genomes for metagenomic binning, comparative biology and taxonomic classification.</title>
        <authorList>
            <person name="Goeker M."/>
        </authorList>
    </citation>
    <scope>NUCLEOTIDE SEQUENCE [LARGE SCALE GENOMIC DNA]</scope>
    <source>
        <strain evidence="3 4">DSM 25540</strain>
    </source>
</reference>
<dbReference type="EMBL" id="JAFBEC010000007">
    <property type="protein sequence ID" value="MBM7633659.1"/>
    <property type="molecule type" value="Genomic_DNA"/>
</dbReference>
<evidence type="ECO:0000313" key="4">
    <source>
        <dbReference type="Proteomes" id="UP000741863"/>
    </source>
</evidence>
<dbReference type="PANTHER" id="PTHR46268">
    <property type="entry name" value="STRESS RESPONSE PROTEIN NHAX"/>
    <property type="match status" value="1"/>
</dbReference>
<comment type="caution">
    <text evidence="3">The sequence shown here is derived from an EMBL/GenBank/DDBJ whole genome shotgun (WGS) entry which is preliminary data.</text>
</comment>
<dbReference type="RefSeq" id="WP_204698340.1">
    <property type="nucleotide sequence ID" value="NZ_JAFBEC010000007.1"/>
</dbReference>
<evidence type="ECO:0000313" key="3">
    <source>
        <dbReference type="EMBL" id="MBM7633659.1"/>
    </source>
</evidence>
<gene>
    <name evidence="3" type="ORF">JOD17_002753</name>
</gene>
<dbReference type="CDD" id="cd00293">
    <property type="entry name" value="USP-like"/>
    <property type="match status" value="1"/>
</dbReference>
<dbReference type="InterPro" id="IPR006016">
    <property type="entry name" value="UspA"/>
</dbReference>
<name>A0ABS2PE98_9BACL</name>
<protein>
    <submittedName>
        <fullName evidence="3">Nucleotide-binding universal stress UspA family protein</fullName>
    </submittedName>
</protein>
<organism evidence="3 4">
    <name type="scientific">Geomicrobium sediminis</name>
    <dbReference type="NCBI Taxonomy" id="1347788"/>
    <lineage>
        <taxon>Bacteria</taxon>
        <taxon>Bacillati</taxon>
        <taxon>Bacillota</taxon>
        <taxon>Bacilli</taxon>
        <taxon>Bacillales</taxon>
        <taxon>Geomicrobium</taxon>
    </lineage>
</organism>
<dbReference type="Gene3D" id="3.40.50.620">
    <property type="entry name" value="HUPs"/>
    <property type="match status" value="1"/>
</dbReference>